<organism evidence="3 4">
    <name type="scientific">Candidatus Aeolococcus gillhamiae</name>
    <dbReference type="NCBI Taxonomy" id="3127015"/>
    <lineage>
        <taxon>Bacteria</taxon>
        <taxon>Bacillati</taxon>
        <taxon>Candidatus Dormiibacterota</taxon>
        <taxon>Candidatus Dormibacteria</taxon>
        <taxon>Candidatus Aeolococcales</taxon>
        <taxon>Candidatus Aeolococcaceae</taxon>
        <taxon>Candidatus Aeolococcus</taxon>
    </lineage>
</organism>
<evidence type="ECO:0008006" key="6">
    <source>
        <dbReference type="Google" id="ProtNLM"/>
    </source>
</evidence>
<dbReference type="EMBL" id="QHBU01000089">
    <property type="protein sequence ID" value="PZR81900.1"/>
    <property type="molecule type" value="Genomic_DNA"/>
</dbReference>
<evidence type="ECO:0000313" key="4">
    <source>
        <dbReference type="Proteomes" id="UP000248724"/>
    </source>
</evidence>
<dbReference type="AlphaFoldDB" id="A0A2W5Z987"/>
<dbReference type="Proteomes" id="UP000606991">
    <property type="component" value="Unassembled WGS sequence"/>
</dbReference>
<dbReference type="PROSITE" id="PS51257">
    <property type="entry name" value="PROKAR_LIPOPROTEIN"/>
    <property type="match status" value="1"/>
</dbReference>
<protein>
    <recommendedName>
        <fullName evidence="6">SMP-30/Gluconolactonase/LRE-like region domain-containing protein</fullName>
    </recommendedName>
</protein>
<dbReference type="EMBL" id="JAEKNS010000038">
    <property type="protein sequence ID" value="MBJ7593813.1"/>
    <property type="molecule type" value="Genomic_DNA"/>
</dbReference>
<dbReference type="InterPro" id="IPR011042">
    <property type="entry name" value="6-blade_b-propeller_TolB-like"/>
</dbReference>
<reference evidence="2 5" key="3">
    <citation type="submission" date="2020-10" db="EMBL/GenBank/DDBJ databases">
        <title>Ca. Dormibacterota MAGs.</title>
        <authorList>
            <person name="Montgomery K."/>
        </authorList>
    </citation>
    <scope>NUCLEOTIDE SEQUENCE [LARGE SCALE GENOMIC DNA]</scope>
    <source>
        <strain evidence="2">SC8812_S17_18</strain>
    </source>
</reference>
<evidence type="ECO:0000313" key="2">
    <source>
        <dbReference type="EMBL" id="MBJ7593813.1"/>
    </source>
</evidence>
<dbReference type="Gene3D" id="2.120.10.30">
    <property type="entry name" value="TolB, C-terminal domain"/>
    <property type="match status" value="1"/>
</dbReference>
<evidence type="ECO:0000256" key="1">
    <source>
        <dbReference type="SAM" id="SignalP"/>
    </source>
</evidence>
<dbReference type="SUPFAM" id="SSF63825">
    <property type="entry name" value="YWTD domain"/>
    <property type="match status" value="1"/>
</dbReference>
<reference evidence="3 4" key="1">
    <citation type="journal article" date="2017" name="Nature">
        <title>Atmospheric trace gases support primary production in Antarctic desert surface soil.</title>
        <authorList>
            <person name="Ji M."/>
            <person name="Greening C."/>
            <person name="Vanwonterghem I."/>
            <person name="Carere C.R."/>
            <person name="Bay S.K."/>
            <person name="Steen J.A."/>
            <person name="Montgomery K."/>
            <person name="Lines T."/>
            <person name="Beardall J."/>
            <person name="van Dorst J."/>
            <person name="Snape I."/>
            <person name="Stott M.B."/>
            <person name="Hugenholtz P."/>
            <person name="Ferrari B.C."/>
        </authorList>
    </citation>
    <scope>NUCLEOTIDE SEQUENCE [LARGE SCALE GENOMIC DNA]</scope>
    <source>
        <strain evidence="3">RRmetagenome_bin12</strain>
    </source>
</reference>
<comment type="caution">
    <text evidence="3">The sequence shown here is derived from an EMBL/GenBank/DDBJ whole genome shotgun (WGS) entry which is preliminary data.</text>
</comment>
<feature type="signal peptide" evidence="1">
    <location>
        <begin position="1"/>
        <end position="32"/>
    </location>
</feature>
<sequence>MGHRGKQRGIVVAGSIAIAALTAGCSSSTTTATPLSSNAAAFSPAPGQFATSTQSAELLNHLVAPPGWTLTLWAVGGGKYSNPDSIEKDGSNIWVGYQNVTAKDGSDGKTSTIVEYTTSGTVVRTWTVPGHTDGLRIDPATHKAWVTSNEDGNPALNIIDPASATPQSITLSPTAHGGGYDDLAFVGGSTYIACSNPTLDANGNNVFPAVDKITVTGNSATVRPVLMGNAAATDTVANAPVTLNLTDPDSFTTDPNGNVVLVSQGDSALITISNPGAANQAVTKTPIGNQEDDTVWTTANSGTLFVTDAGKNAVYTIKWSGPKGTVFTEAPNDSGVVGFIGTIDLKTGFITPVSTGWVKPTGLLFVPAS</sequence>
<feature type="chain" id="PRO_5016039900" description="SMP-30/Gluconolactonase/LRE-like region domain-containing protein" evidence="1">
    <location>
        <begin position="33"/>
        <end position="369"/>
    </location>
</feature>
<proteinExistence type="predicted"/>
<evidence type="ECO:0000313" key="5">
    <source>
        <dbReference type="Proteomes" id="UP000606991"/>
    </source>
</evidence>
<accession>A0A934K1C8</accession>
<gene>
    <name evidence="3" type="ORF">DLM65_04975</name>
    <name evidence="2" type="ORF">JF886_02955</name>
</gene>
<keyword evidence="1" id="KW-0732">Signal</keyword>
<reference evidence="3" key="2">
    <citation type="submission" date="2018-05" db="EMBL/GenBank/DDBJ databases">
        <authorList>
            <person name="Ferrari B."/>
        </authorList>
    </citation>
    <scope>NUCLEOTIDE SEQUENCE</scope>
    <source>
        <strain evidence="3">RRmetagenome_bin12</strain>
    </source>
</reference>
<accession>A0A2W5Z987</accession>
<dbReference type="Proteomes" id="UP000248724">
    <property type="component" value="Unassembled WGS sequence"/>
</dbReference>
<name>A0A2W5Z987_9BACT</name>
<dbReference type="RefSeq" id="WP_337309453.1">
    <property type="nucleotide sequence ID" value="NZ_JAEKNS010000038.1"/>
</dbReference>
<evidence type="ECO:0000313" key="3">
    <source>
        <dbReference type="EMBL" id="PZR81900.1"/>
    </source>
</evidence>